<dbReference type="Proteomes" id="UP000078240">
    <property type="component" value="Unassembled WGS sequence"/>
</dbReference>
<sequence>MKHEVCEYSYVASTTHHESFGSAPVGQHPPLPVSTCDPEGPATFLVACLGLSTRCPTGATRLRPSGSAALNVSLDRTRPLWSKKPFEERTAPVQSPRTLMELSRFHLRWKSSRCPQERTCGRNAE</sequence>
<gene>
    <name evidence="1" type="ORF">VFPBJ_03163</name>
</gene>
<accession>A0A179H2C4</accession>
<organism evidence="1 2">
    <name type="scientific">Purpureocillium lilacinum</name>
    <name type="common">Paecilomyces lilacinus</name>
    <dbReference type="NCBI Taxonomy" id="33203"/>
    <lineage>
        <taxon>Eukaryota</taxon>
        <taxon>Fungi</taxon>
        <taxon>Dikarya</taxon>
        <taxon>Ascomycota</taxon>
        <taxon>Pezizomycotina</taxon>
        <taxon>Sordariomycetes</taxon>
        <taxon>Hypocreomycetidae</taxon>
        <taxon>Hypocreales</taxon>
        <taxon>Ophiocordycipitaceae</taxon>
        <taxon>Purpureocillium</taxon>
    </lineage>
</organism>
<reference evidence="1 2" key="1">
    <citation type="submission" date="2016-01" db="EMBL/GenBank/DDBJ databases">
        <title>Biosynthesis of antibiotic leucinostatins and their inhibition on Phytophthora in bio-control Purpureocillium lilacinum.</title>
        <authorList>
            <person name="Wang G."/>
            <person name="Liu Z."/>
            <person name="Lin R."/>
            <person name="Li E."/>
            <person name="Mao Z."/>
            <person name="Ling J."/>
            <person name="Yin W."/>
            <person name="Xie B."/>
        </authorList>
    </citation>
    <scope>NUCLEOTIDE SEQUENCE [LARGE SCALE GENOMIC DNA]</scope>
    <source>
        <strain evidence="1">PLBJ-1</strain>
    </source>
</reference>
<proteinExistence type="predicted"/>
<dbReference type="AlphaFoldDB" id="A0A179H2C4"/>
<evidence type="ECO:0000313" key="2">
    <source>
        <dbReference type="Proteomes" id="UP000078240"/>
    </source>
</evidence>
<comment type="caution">
    <text evidence="1">The sequence shown here is derived from an EMBL/GenBank/DDBJ whole genome shotgun (WGS) entry which is preliminary data.</text>
</comment>
<name>A0A179H2C4_PURLI</name>
<evidence type="ECO:0000313" key="1">
    <source>
        <dbReference type="EMBL" id="OAQ84395.1"/>
    </source>
</evidence>
<protein>
    <submittedName>
        <fullName evidence="1">Uncharacterized protein</fullName>
    </submittedName>
</protein>
<dbReference type="EMBL" id="LSBH01000002">
    <property type="protein sequence ID" value="OAQ84395.1"/>
    <property type="molecule type" value="Genomic_DNA"/>
</dbReference>